<evidence type="ECO:0000256" key="3">
    <source>
        <dbReference type="ARBA" id="ARBA00023004"/>
    </source>
</evidence>
<evidence type="ECO:0000313" key="8">
    <source>
        <dbReference type="Proteomes" id="UP000325182"/>
    </source>
</evidence>
<protein>
    <submittedName>
        <fullName evidence="7">FAD-dependent oxidoreductase</fullName>
    </submittedName>
</protein>
<evidence type="ECO:0000256" key="5">
    <source>
        <dbReference type="ARBA" id="ARBA00023157"/>
    </source>
</evidence>
<dbReference type="InterPro" id="IPR036188">
    <property type="entry name" value="FAD/NAD-bd_sf"/>
</dbReference>
<keyword evidence="5" id="KW-1015">Disulfide bond</keyword>
<sequence>MSSEERKKVMNEQPEPYWRESVSFDTYPPLSQDTEVEIAIVGGGIAGITAGYELARQGKKVAIIEAGSILNGTTGHTTAKITAQHGLIYDELIQHFGVDLTKTYYQANDDALQYIKKNVRDLQIDCDLTEEDAYVYAITEKYDEKVRNEFTAYNKLGIDGELVDKLPIDLDIKSAVIMKKQAQYHPLKYLKVLVDEFTNNGGTIYENTTAVDIQEGSSPSVVTRDGHKVNCSHVLICSHFPFFDGKGFYFAKMYASRSYILGVKAKKEFPGGMYLNAESPSRSLRYTDVNGEKLILVGGEDHKTGQGKDTVKHYEALEEYAEAVLGIEELSYRWSAQDLISVDKVPYIGQLTANHKNIFVATGFKKWGMTSGTAAGMILSDLIVKKASPYEEIFSPSRFVADPSIKHYLEYNGDVAKHLIKGKLTSVSKSPADLRNGEAAHVSVNGQKGGAFKDDEGTLHIVDTTCTHMGCEVHWNHGERTWDCPCHGSRFSIEGEVLEGPAKKPLKKLKY</sequence>
<dbReference type="Gene3D" id="3.30.9.10">
    <property type="entry name" value="D-Amino Acid Oxidase, subunit A, domain 2"/>
    <property type="match status" value="1"/>
</dbReference>
<dbReference type="PRINTS" id="PR00162">
    <property type="entry name" value="RIESKE"/>
</dbReference>
<dbReference type="GO" id="GO:0005737">
    <property type="term" value="C:cytoplasm"/>
    <property type="evidence" value="ECO:0007669"/>
    <property type="project" value="TreeGrafter"/>
</dbReference>
<comment type="caution">
    <text evidence="7">The sequence shown here is derived from an EMBL/GenBank/DDBJ whole genome shotgun (WGS) entry which is preliminary data.</text>
</comment>
<dbReference type="Pfam" id="PF01266">
    <property type="entry name" value="DAO"/>
    <property type="match status" value="1"/>
</dbReference>
<dbReference type="Pfam" id="PF00355">
    <property type="entry name" value="Rieske"/>
    <property type="match status" value="1"/>
</dbReference>
<organism evidence="7 8">
    <name type="scientific">Rossellomorea vietnamensis</name>
    <dbReference type="NCBI Taxonomy" id="218284"/>
    <lineage>
        <taxon>Bacteria</taxon>
        <taxon>Bacillati</taxon>
        <taxon>Bacillota</taxon>
        <taxon>Bacilli</taxon>
        <taxon>Bacillales</taxon>
        <taxon>Bacillaceae</taxon>
        <taxon>Rossellomorea</taxon>
    </lineage>
</organism>
<dbReference type="GO" id="GO:0016020">
    <property type="term" value="C:membrane"/>
    <property type="evidence" value="ECO:0007669"/>
    <property type="project" value="InterPro"/>
</dbReference>
<dbReference type="InterPro" id="IPR017941">
    <property type="entry name" value="Rieske_2Fe-2S"/>
</dbReference>
<dbReference type="Gene3D" id="3.50.50.60">
    <property type="entry name" value="FAD/NAD(P)-binding domain"/>
    <property type="match status" value="1"/>
</dbReference>
<dbReference type="GO" id="GO:0046872">
    <property type="term" value="F:metal ion binding"/>
    <property type="evidence" value="ECO:0007669"/>
    <property type="project" value="UniProtKB-KW"/>
</dbReference>
<evidence type="ECO:0000259" key="6">
    <source>
        <dbReference type="PROSITE" id="PS51296"/>
    </source>
</evidence>
<dbReference type="InterPro" id="IPR036922">
    <property type="entry name" value="Rieske_2Fe-2S_sf"/>
</dbReference>
<evidence type="ECO:0000313" key="7">
    <source>
        <dbReference type="EMBL" id="TYR98685.1"/>
    </source>
</evidence>
<keyword evidence="3" id="KW-0408">Iron</keyword>
<dbReference type="SUPFAM" id="SSF50022">
    <property type="entry name" value="ISP domain"/>
    <property type="match status" value="1"/>
</dbReference>
<feature type="domain" description="Rieske" evidence="6">
    <location>
        <begin position="426"/>
        <end position="511"/>
    </location>
</feature>
<dbReference type="PANTHER" id="PTHR13847:SF274">
    <property type="entry name" value="RIESKE 2FE-2S IRON-SULFUR PROTEIN YHFW-RELATED"/>
    <property type="match status" value="1"/>
</dbReference>
<keyword evidence="2" id="KW-0479">Metal-binding</keyword>
<dbReference type="FunFam" id="2.102.10.10:FF:000014">
    <property type="entry name" value="Oxidoreductase, FAD dependent"/>
    <property type="match status" value="1"/>
</dbReference>
<dbReference type="AlphaFoldDB" id="A0A5D4MCF7"/>
<reference evidence="7 8" key="1">
    <citation type="submission" date="2019-08" db="EMBL/GenBank/DDBJ databases">
        <title>Bacillus genomes from the desert of Cuatro Cienegas, Coahuila.</title>
        <authorList>
            <person name="Olmedo-Alvarez G."/>
        </authorList>
    </citation>
    <scope>NUCLEOTIDE SEQUENCE [LARGE SCALE GENOMIC DNA]</scope>
    <source>
        <strain evidence="7 8">CH128b_4D</strain>
    </source>
</reference>
<dbReference type="InterPro" id="IPR005805">
    <property type="entry name" value="Rieske_Fe-S_prot_C"/>
</dbReference>
<keyword evidence="1" id="KW-0001">2Fe-2S</keyword>
<evidence type="ECO:0000256" key="1">
    <source>
        <dbReference type="ARBA" id="ARBA00022714"/>
    </source>
</evidence>
<gene>
    <name evidence="7" type="ORF">FZC84_13275</name>
</gene>
<dbReference type="EMBL" id="VTEG01000009">
    <property type="protein sequence ID" value="TYR98685.1"/>
    <property type="molecule type" value="Genomic_DNA"/>
</dbReference>
<dbReference type="GO" id="GO:0004497">
    <property type="term" value="F:monooxygenase activity"/>
    <property type="evidence" value="ECO:0007669"/>
    <property type="project" value="UniProtKB-ARBA"/>
</dbReference>
<name>A0A5D4MCF7_9BACI</name>
<accession>A0A5D4MCF7</accession>
<dbReference type="GO" id="GO:0016705">
    <property type="term" value="F:oxidoreductase activity, acting on paired donors, with incorporation or reduction of molecular oxygen"/>
    <property type="evidence" value="ECO:0007669"/>
    <property type="project" value="UniProtKB-ARBA"/>
</dbReference>
<proteinExistence type="predicted"/>
<dbReference type="Gene3D" id="2.102.10.10">
    <property type="entry name" value="Rieske [2Fe-2S] iron-sulphur domain"/>
    <property type="match status" value="1"/>
</dbReference>
<evidence type="ECO:0000256" key="2">
    <source>
        <dbReference type="ARBA" id="ARBA00022723"/>
    </source>
</evidence>
<dbReference type="SUPFAM" id="SSF51905">
    <property type="entry name" value="FAD/NAD(P)-binding domain"/>
    <property type="match status" value="1"/>
</dbReference>
<dbReference type="RefSeq" id="WP_148954218.1">
    <property type="nucleotide sequence ID" value="NZ_VTEG01000009.1"/>
</dbReference>
<dbReference type="Proteomes" id="UP000325182">
    <property type="component" value="Unassembled WGS sequence"/>
</dbReference>
<dbReference type="GO" id="GO:0051537">
    <property type="term" value="F:2 iron, 2 sulfur cluster binding"/>
    <property type="evidence" value="ECO:0007669"/>
    <property type="project" value="UniProtKB-KW"/>
</dbReference>
<dbReference type="PANTHER" id="PTHR13847">
    <property type="entry name" value="SARCOSINE DEHYDROGENASE-RELATED"/>
    <property type="match status" value="1"/>
</dbReference>
<dbReference type="InterPro" id="IPR006076">
    <property type="entry name" value="FAD-dep_OxRdtase"/>
</dbReference>
<dbReference type="PROSITE" id="PS51296">
    <property type="entry name" value="RIESKE"/>
    <property type="match status" value="1"/>
</dbReference>
<keyword evidence="4" id="KW-0411">Iron-sulfur</keyword>
<evidence type="ECO:0000256" key="4">
    <source>
        <dbReference type="ARBA" id="ARBA00023014"/>
    </source>
</evidence>